<dbReference type="Pfam" id="PF03704">
    <property type="entry name" value="BTAD"/>
    <property type="match status" value="1"/>
</dbReference>
<keyword evidence="10" id="KW-1185">Reference proteome</keyword>
<dbReference type="InterPro" id="IPR003593">
    <property type="entry name" value="AAA+_ATPase"/>
</dbReference>
<dbReference type="Pfam" id="PF13424">
    <property type="entry name" value="TPR_12"/>
    <property type="match status" value="1"/>
</dbReference>
<feature type="domain" description="Bacterial transcriptional activator" evidence="8">
    <location>
        <begin position="117"/>
        <end position="262"/>
    </location>
</feature>
<dbReference type="PANTHER" id="PTHR35807:SF1">
    <property type="entry name" value="TRANSCRIPTIONAL REGULATOR REDD"/>
    <property type="match status" value="1"/>
</dbReference>
<dbReference type="Gene3D" id="1.10.10.10">
    <property type="entry name" value="Winged helix-like DNA-binding domain superfamily/Winged helix DNA-binding domain"/>
    <property type="match status" value="1"/>
</dbReference>
<dbReference type="SMART" id="SM00382">
    <property type="entry name" value="AAA"/>
    <property type="match status" value="1"/>
</dbReference>
<feature type="domain" description="OmpR/PhoB-type" evidence="7">
    <location>
        <begin position="35"/>
        <end position="110"/>
    </location>
</feature>
<evidence type="ECO:0000256" key="5">
    <source>
        <dbReference type="ARBA" id="ARBA00023163"/>
    </source>
</evidence>
<keyword evidence="5" id="KW-0804">Transcription</keyword>
<sequence length="1008" mass="107692">MGEPTFGVLGPLQVRAPAGPTVPAASPTAPAAGPTVPVGGPKPRAVLATLLLQPGGFVSLDLLTEVLWPGGAPRSAVANVRTYVRTLRRALTAAGVPTDGLRTEPAGYALDVAPHEVDMSLFERRLDQARAADERGDDTAALHGYEAALALWRGGVLADLPPSVVWDPAVTRAEELRSVAADRCLEVRLRLGDYPPLVAELRTRLVADPLREDLWRMLVQALHGAGRTAEARDAYARAERTLAAELGVAPSAPLRTVGAEVNGYAGPRRATAPAPVCQLPVDIPDFTGRAEEVGALERRLSAARGAPVVLVVSGPPGSGKSTLAVHVAHRVRAAFPDGQLFVDLGGMSDQPREPADVLAEMLRGLGVIDGAIPAELGERAALFRSRLAQRRFLIVLDDAGDGAQVRPLLPGTGGSAVIVSSRRRLPGLPAHHCPLGVMPLDDARALLATIVGPDRLRRAGADTDRVLAGCGALPLAVRIAGSRLANRPGWTLGTLADFLHDERGRLDQLRTGELEVRASAELSYRHLPGPAAETFRVFGQLPDEPVAGWLVAVAAGHADERPGGLETLLDEHLVEVVATDPLGLRRFRMHDLLRCYARELAEEERSELRRTRQLRSFDALIALARCANAAMPTRFLGVLGEAVPPTGPAAAVAPAVRARPVEWLETERRVLVAAVESALRLGEVARAAELAIELASFFDMRGYYDEWLRTHRLVLDAMRPAPAGTPNATAAAPPAPLAPPVPPVDARAAALPTDARAAALLRNLGQLHLYQDRYADAVAAFVASREIFAALGLRSGEAVAAVGAGSVYRVLGDLDAALDTFAESLRDFRAAGDRHGEAVAHNAIASVWLERRDPDAAAPWLAGALELSRDVGDRHREAQVRRRIAVAHEQRGEPHAAHGELERALDIFDELADTHCAAYVRQSIGELCLRQGNAGRASALLVDALAAQRQLGDRRAEARVACLLGELHRATGREHTARRYFHRSLSAWRRLDARDQAELVDAKLRGVR</sequence>
<dbReference type="InterPro" id="IPR011990">
    <property type="entry name" value="TPR-like_helical_dom_sf"/>
</dbReference>
<dbReference type="InterPro" id="IPR016032">
    <property type="entry name" value="Sig_transdc_resp-reg_C-effctor"/>
</dbReference>
<dbReference type="SMART" id="SM00028">
    <property type="entry name" value="TPR"/>
    <property type="match status" value="6"/>
</dbReference>
<dbReference type="InterPro" id="IPR027417">
    <property type="entry name" value="P-loop_NTPase"/>
</dbReference>
<evidence type="ECO:0000259" key="6">
    <source>
        <dbReference type="SMART" id="SM00382"/>
    </source>
</evidence>
<dbReference type="SUPFAM" id="SSF52540">
    <property type="entry name" value="P-loop containing nucleoside triphosphate hydrolases"/>
    <property type="match status" value="1"/>
</dbReference>
<dbReference type="Proteomes" id="UP000314251">
    <property type="component" value="Unassembled WGS sequence"/>
</dbReference>
<gene>
    <name evidence="9" type="ORF">FH607_003015</name>
</gene>
<dbReference type="SMART" id="SM00862">
    <property type="entry name" value="Trans_reg_C"/>
    <property type="match status" value="1"/>
</dbReference>
<dbReference type="InterPro" id="IPR019734">
    <property type="entry name" value="TPR_rpt"/>
</dbReference>
<evidence type="ECO:0000256" key="2">
    <source>
        <dbReference type="ARBA" id="ARBA00023012"/>
    </source>
</evidence>
<dbReference type="OrthoDB" id="7628974at2"/>
<evidence type="ECO:0000256" key="3">
    <source>
        <dbReference type="ARBA" id="ARBA00023015"/>
    </source>
</evidence>
<evidence type="ECO:0000313" key="10">
    <source>
        <dbReference type="Proteomes" id="UP000314251"/>
    </source>
</evidence>
<dbReference type="GO" id="GO:0000160">
    <property type="term" value="P:phosphorelay signal transduction system"/>
    <property type="evidence" value="ECO:0007669"/>
    <property type="project" value="UniProtKB-KW"/>
</dbReference>
<protein>
    <submittedName>
        <fullName evidence="9">Tetratricopeptide repeat protein</fullName>
    </submittedName>
</protein>
<accession>A0A5N6AP93</accession>
<evidence type="ECO:0000313" key="9">
    <source>
        <dbReference type="EMBL" id="KAB8169720.1"/>
    </source>
</evidence>
<evidence type="ECO:0000259" key="7">
    <source>
        <dbReference type="SMART" id="SM00862"/>
    </source>
</evidence>
<dbReference type="InterPro" id="IPR051677">
    <property type="entry name" value="AfsR-DnrI-RedD_regulator"/>
</dbReference>
<evidence type="ECO:0000256" key="1">
    <source>
        <dbReference type="ARBA" id="ARBA00005820"/>
    </source>
</evidence>
<comment type="similarity">
    <text evidence="1">Belongs to the AfsR/DnrI/RedD regulatory family.</text>
</comment>
<dbReference type="GO" id="GO:0006355">
    <property type="term" value="P:regulation of DNA-templated transcription"/>
    <property type="evidence" value="ECO:0007669"/>
    <property type="project" value="InterPro"/>
</dbReference>
<dbReference type="Gene3D" id="3.40.50.300">
    <property type="entry name" value="P-loop containing nucleotide triphosphate hydrolases"/>
    <property type="match status" value="1"/>
</dbReference>
<reference evidence="9" key="1">
    <citation type="submission" date="2019-10" db="EMBL/GenBank/DDBJ databases">
        <title>Nonomuraea sp. nov., isolated from Phyllanthus amarus.</title>
        <authorList>
            <person name="Klykleung N."/>
            <person name="Tanasupawat S."/>
        </authorList>
    </citation>
    <scope>NUCLEOTIDE SEQUENCE [LARGE SCALE GENOMIC DNA]</scope>
    <source>
        <strain evidence="9">3MP-10</strain>
    </source>
</reference>
<organism evidence="9 10">
    <name type="scientific">Streptomyces mimosae</name>
    <dbReference type="NCBI Taxonomy" id="2586635"/>
    <lineage>
        <taxon>Bacteria</taxon>
        <taxon>Bacillati</taxon>
        <taxon>Actinomycetota</taxon>
        <taxon>Actinomycetes</taxon>
        <taxon>Kitasatosporales</taxon>
        <taxon>Streptomycetaceae</taxon>
        <taxon>Streptomyces</taxon>
    </lineage>
</organism>
<dbReference type="PANTHER" id="PTHR35807">
    <property type="entry name" value="TRANSCRIPTIONAL REGULATOR REDD-RELATED"/>
    <property type="match status" value="1"/>
</dbReference>
<dbReference type="SUPFAM" id="SSF46894">
    <property type="entry name" value="C-terminal effector domain of the bipartite response regulators"/>
    <property type="match status" value="1"/>
</dbReference>
<dbReference type="PRINTS" id="PR00364">
    <property type="entry name" value="DISEASERSIST"/>
</dbReference>
<name>A0A5N6AP93_9ACTN</name>
<dbReference type="GO" id="GO:0003677">
    <property type="term" value="F:DNA binding"/>
    <property type="evidence" value="ECO:0007669"/>
    <property type="project" value="UniProtKB-KW"/>
</dbReference>
<keyword evidence="4" id="KW-0238">DNA-binding</keyword>
<dbReference type="EMBL" id="VDLY02000002">
    <property type="protein sequence ID" value="KAB8169720.1"/>
    <property type="molecule type" value="Genomic_DNA"/>
</dbReference>
<dbReference type="RefSeq" id="WP_139666018.1">
    <property type="nucleotide sequence ID" value="NZ_VDLY02000002.1"/>
</dbReference>
<keyword evidence="3" id="KW-0805">Transcription regulation</keyword>
<dbReference type="SMART" id="SM01043">
    <property type="entry name" value="BTAD"/>
    <property type="match status" value="1"/>
</dbReference>
<evidence type="ECO:0000256" key="4">
    <source>
        <dbReference type="ARBA" id="ARBA00023125"/>
    </source>
</evidence>
<proteinExistence type="inferred from homology"/>
<dbReference type="InterPro" id="IPR036388">
    <property type="entry name" value="WH-like_DNA-bd_sf"/>
</dbReference>
<dbReference type="Pfam" id="PF13191">
    <property type="entry name" value="AAA_16"/>
    <property type="match status" value="1"/>
</dbReference>
<dbReference type="InterPro" id="IPR041664">
    <property type="entry name" value="AAA_16"/>
</dbReference>
<dbReference type="AlphaFoldDB" id="A0A5N6AP93"/>
<feature type="domain" description="AAA+ ATPase" evidence="6">
    <location>
        <begin position="306"/>
        <end position="579"/>
    </location>
</feature>
<keyword evidence="2" id="KW-0902">Two-component regulatory system</keyword>
<evidence type="ECO:0000259" key="8">
    <source>
        <dbReference type="SMART" id="SM01043"/>
    </source>
</evidence>
<dbReference type="CDD" id="cd15831">
    <property type="entry name" value="BTAD"/>
    <property type="match status" value="1"/>
</dbReference>
<dbReference type="InterPro" id="IPR005158">
    <property type="entry name" value="BTAD"/>
</dbReference>
<dbReference type="Gene3D" id="1.25.40.10">
    <property type="entry name" value="Tetratricopeptide repeat domain"/>
    <property type="match status" value="2"/>
</dbReference>
<dbReference type="InterPro" id="IPR001867">
    <property type="entry name" value="OmpR/PhoB-type_DNA-bd"/>
</dbReference>
<dbReference type="SUPFAM" id="SSF48452">
    <property type="entry name" value="TPR-like"/>
    <property type="match status" value="2"/>
</dbReference>
<comment type="caution">
    <text evidence="9">The sequence shown here is derived from an EMBL/GenBank/DDBJ whole genome shotgun (WGS) entry which is preliminary data.</text>
</comment>